<evidence type="ECO:0000313" key="2">
    <source>
        <dbReference type="EMBL" id="QED37467.1"/>
    </source>
</evidence>
<feature type="compositionally biased region" description="Basic and acidic residues" evidence="1">
    <location>
        <begin position="32"/>
        <end position="41"/>
    </location>
</feature>
<dbReference type="OrthoDB" id="9956917at2"/>
<protein>
    <submittedName>
        <fullName evidence="2">Uncharacterized protein</fullName>
    </submittedName>
</protein>
<reference evidence="2 3" key="1">
    <citation type="submission" date="2019-08" db="EMBL/GenBank/DDBJ databases">
        <title>Antarcticibacterium arcticum sp. nov., a bacterium isolated from marine sediment of the Canadian Beaufort Sea.</title>
        <authorList>
            <person name="Lee Y.M."/>
            <person name="Baek K."/>
            <person name="Lee D.-H."/>
            <person name="Shin S.C."/>
            <person name="Jin Y.K."/>
            <person name="Park Y."/>
        </authorList>
    </citation>
    <scope>NUCLEOTIDE SEQUENCE [LARGE SCALE GENOMIC DNA]</scope>
    <source>
        <strain evidence="2 3">PAMC 28998</strain>
    </source>
</reference>
<organism evidence="2 3">
    <name type="scientific">Antarcticibacterium arcticum</name>
    <dbReference type="NCBI Taxonomy" id="2585771"/>
    <lineage>
        <taxon>Bacteria</taxon>
        <taxon>Pseudomonadati</taxon>
        <taxon>Bacteroidota</taxon>
        <taxon>Flavobacteriia</taxon>
        <taxon>Flavobacteriales</taxon>
        <taxon>Flavobacteriaceae</taxon>
        <taxon>Antarcticibacterium</taxon>
    </lineage>
</organism>
<gene>
    <name evidence="2" type="ORF">FK178_06905</name>
</gene>
<sequence>MSKRKTPNSNATAGQGKAPGTRSEIEPVSPERSAKGDDKFVTLEPNILKHKKSVPPDSTAQRGKSPGSTSKEEKKKMGK</sequence>
<dbReference type="EMBL" id="CP042476">
    <property type="protein sequence ID" value="QED37467.1"/>
    <property type="molecule type" value="Genomic_DNA"/>
</dbReference>
<proteinExistence type="predicted"/>
<evidence type="ECO:0000313" key="3">
    <source>
        <dbReference type="Proteomes" id="UP000321954"/>
    </source>
</evidence>
<feature type="compositionally biased region" description="Basic and acidic residues" evidence="1">
    <location>
        <begin position="70"/>
        <end position="79"/>
    </location>
</feature>
<accession>A0A5B8YKY8</accession>
<dbReference type="KEGG" id="anp:FK178_06905"/>
<dbReference type="AlphaFoldDB" id="A0A5B8YKY8"/>
<dbReference type="Proteomes" id="UP000321954">
    <property type="component" value="Chromosome"/>
</dbReference>
<evidence type="ECO:0000256" key="1">
    <source>
        <dbReference type="SAM" id="MobiDB-lite"/>
    </source>
</evidence>
<feature type="compositionally biased region" description="Polar residues" evidence="1">
    <location>
        <begin position="56"/>
        <end position="69"/>
    </location>
</feature>
<name>A0A5B8YKY8_9FLAO</name>
<feature type="region of interest" description="Disordered" evidence="1">
    <location>
        <begin position="1"/>
        <end position="79"/>
    </location>
</feature>
<dbReference type="RefSeq" id="WP_146832649.1">
    <property type="nucleotide sequence ID" value="NZ_CP042476.1"/>
</dbReference>
<keyword evidence="3" id="KW-1185">Reference proteome</keyword>